<evidence type="ECO:0000313" key="2">
    <source>
        <dbReference type="Proteomes" id="UP000247978"/>
    </source>
</evidence>
<evidence type="ECO:0008006" key="3">
    <source>
        <dbReference type="Google" id="ProtNLM"/>
    </source>
</evidence>
<organism evidence="1 2">
    <name type="scientific">Pseudogracilibacillus auburnensis</name>
    <dbReference type="NCBI Taxonomy" id="1494959"/>
    <lineage>
        <taxon>Bacteria</taxon>
        <taxon>Bacillati</taxon>
        <taxon>Bacillota</taxon>
        <taxon>Bacilli</taxon>
        <taxon>Bacillales</taxon>
        <taxon>Bacillaceae</taxon>
        <taxon>Pseudogracilibacillus</taxon>
    </lineage>
</organism>
<protein>
    <recommendedName>
        <fullName evidence="3">Activator of Hsp90 ATPase-like protein</fullName>
    </recommendedName>
</protein>
<proteinExistence type="predicted"/>
<evidence type="ECO:0000313" key="1">
    <source>
        <dbReference type="EMBL" id="PXW83571.1"/>
    </source>
</evidence>
<comment type="caution">
    <text evidence="1">The sequence shown here is derived from an EMBL/GenBank/DDBJ whole genome shotgun (WGS) entry which is preliminary data.</text>
</comment>
<keyword evidence="2" id="KW-1185">Reference proteome</keyword>
<gene>
    <name evidence="1" type="ORF">DFR56_11539</name>
</gene>
<accession>A0A2V3VRU4</accession>
<dbReference type="Proteomes" id="UP000247978">
    <property type="component" value="Unassembled WGS sequence"/>
</dbReference>
<dbReference type="AlphaFoldDB" id="A0A2V3VRU4"/>
<sequence>MKNKPIYVEVPIYTNLEKLWEYTQKPHLHEKWDLRFSSITYLPKEENEPQHFVYKTKIGFGVQIEGWGKSVGQHHADMVYSS</sequence>
<dbReference type="EMBL" id="QJJQ01000015">
    <property type="protein sequence ID" value="PXW83571.1"/>
    <property type="molecule type" value="Genomic_DNA"/>
</dbReference>
<dbReference type="OrthoDB" id="6199084at2"/>
<name>A0A2V3VRU4_9BACI</name>
<reference evidence="1 2" key="1">
    <citation type="submission" date="2018-05" db="EMBL/GenBank/DDBJ databases">
        <title>Genomic Encyclopedia of Type Strains, Phase IV (KMG-IV): sequencing the most valuable type-strain genomes for metagenomic binning, comparative biology and taxonomic classification.</title>
        <authorList>
            <person name="Goeker M."/>
        </authorList>
    </citation>
    <scope>NUCLEOTIDE SEQUENCE [LARGE SCALE GENOMIC DNA]</scope>
    <source>
        <strain evidence="1 2">DSM 28556</strain>
    </source>
</reference>